<evidence type="ECO:0008006" key="9">
    <source>
        <dbReference type="Google" id="ProtNLM"/>
    </source>
</evidence>
<keyword evidence="2" id="KW-1003">Cell membrane</keyword>
<protein>
    <recommendedName>
        <fullName evidence="9">Flagellar biosynthetic protein FliO</fullName>
    </recommendedName>
</protein>
<evidence type="ECO:0000256" key="1">
    <source>
        <dbReference type="ARBA" id="ARBA00004236"/>
    </source>
</evidence>
<evidence type="ECO:0000256" key="4">
    <source>
        <dbReference type="ARBA" id="ARBA00022989"/>
    </source>
</evidence>
<keyword evidence="3 6" id="KW-0812">Transmembrane</keyword>
<evidence type="ECO:0000256" key="5">
    <source>
        <dbReference type="ARBA" id="ARBA00023136"/>
    </source>
</evidence>
<keyword evidence="5 6" id="KW-0472">Membrane</keyword>
<evidence type="ECO:0000256" key="6">
    <source>
        <dbReference type="SAM" id="Phobius"/>
    </source>
</evidence>
<dbReference type="InterPro" id="IPR022781">
    <property type="entry name" value="Flagellar_biosynth_FliO"/>
</dbReference>
<dbReference type="OrthoDB" id="9022734at2"/>
<dbReference type="AlphaFoldDB" id="A0A4U1I7Q1"/>
<organism evidence="7 8">
    <name type="scientific">Trinickia terrae</name>
    <dbReference type="NCBI Taxonomy" id="2571161"/>
    <lineage>
        <taxon>Bacteria</taxon>
        <taxon>Pseudomonadati</taxon>
        <taxon>Pseudomonadota</taxon>
        <taxon>Betaproteobacteria</taxon>
        <taxon>Burkholderiales</taxon>
        <taxon>Burkholderiaceae</taxon>
        <taxon>Trinickia</taxon>
    </lineage>
</organism>
<gene>
    <name evidence="7" type="ORF">FAZ69_10995</name>
</gene>
<name>A0A4U1I7Q1_9BURK</name>
<reference evidence="7 8" key="1">
    <citation type="submission" date="2019-04" db="EMBL/GenBank/DDBJ databases">
        <title>Trinickia sp. 7GSK02, isolated from subtropical forest soil.</title>
        <authorList>
            <person name="Gao Z.-H."/>
            <person name="Qiu L.-H."/>
        </authorList>
    </citation>
    <scope>NUCLEOTIDE SEQUENCE [LARGE SCALE GENOMIC DNA]</scope>
    <source>
        <strain evidence="7 8">7GSK02</strain>
    </source>
</reference>
<dbReference type="Proteomes" id="UP000305539">
    <property type="component" value="Unassembled WGS sequence"/>
</dbReference>
<evidence type="ECO:0000313" key="7">
    <source>
        <dbReference type="EMBL" id="TKC89452.1"/>
    </source>
</evidence>
<dbReference type="Pfam" id="PF04347">
    <property type="entry name" value="FliO"/>
    <property type="match status" value="1"/>
</dbReference>
<evidence type="ECO:0000256" key="3">
    <source>
        <dbReference type="ARBA" id="ARBA00022692"/>
    </source>
</evidence>
<keyword evidence="8" id="KW-1185">Reference proteome</keyword>
<proteinExistence type="predicted"/>
<sequence>MTASMYASMTSGASAAAGGASPAAALTLSGTLAAGGIDPVRVGLSFAVCIALGIAAILLLRRRLLGRQGIGLLQGVRSASAGKRLTVAETARLDARTTLYLVDCDGRTVLLAADATGVKQLDARTRAASEPAA</sequence>
<keyword evidence="4 6" id="KW-1133">Transmembrane helix</keyword>
<comment type="subcellular location">
    <subcellularLocation>
        <location evidence="1">Cell membrane</location>
    </subcellularLocation>
</comment>
<evidence type="ECO:0000256" key="2">
    <source>
        <dbReference type="ARBA" id="ARBA00022475"/>
    </source>
</evidence>
<feature type="transmembrane region" description="Helical" evidence="6">
    <location>
        <begin position="43"/>
        <end position="60"/>
    </location>
</feature>
<comment type="caution">
    <text evidence="7">The sequence shown here is derived from an EMBL/GenBank/DDBJ whole genome shotgun (WGS) entry which is preliminary data.</text>
</comment>
<dbReference type="GO" id="GO:0044781">
    <property type="term" value="P:bacterial-type flagellum organization"/>
    <property type="evidence" value="ECO:0007669"/>
    <property type="project" value="InterPro"/>
</dbReference>
<dbReference type="EMBL" id="SWJE01000005">
    <property type="protein sequence ID" value="TKC89452.1"/>
    <property type="molecule type" value="Genomic_DNA"/>
</dbReference>
<dbReference type="GO" id="GO:0016020">
    <property type="term" value="C:membrane"/>
    <property type="evidence" value="ECO:0007669"/>
    <property type="project" value="InterPro"/>
</dbReference>
<dbReference type="RefSeq" id="WP_136894226.1">
    <property type="nucleotide sequence ID" value="NZ_SWJE01000005.1"/>
</dbReference>
<evidence type="ECO:0000313" key="8">
    <source>
        <dbReference type="Proteomes" id="UP000305539"/>
    </source>
</evidence>
<accession>A0A4U1I7Q1</accession>